<accession>A0A7Y6IA88</accession>
<comment type="caution">
    <text evidence="1">The sequence shown here is derived from an EMBL/GenBank/DDBJ whole genome shotgun (WGS) entry which is preliminary data.</text>
</comment>
<dbReference type="EMBL" id="JABWGN010000009">
    <property type="protein sequence ID" value="NUW34542.1"/>
    <property type="molecule type" value="Genomic_DNA"/>
</dbReference>
<dbReference type="AlphaFoldDB" id="A0A7Y6IA88"/>
<dbReference type="RefSeq" id="WP_175591982.1">
    <property type="nucleotide sequence ID" value="NZ_JABWGN010000009.1"/>
</dbReference>
<dbReference type="Proteomes" id="UP000586042">
    <property type="component" value="Unassembled WGS sequence"/>
</dbReference>
<evidence type="ECO:0000313" key="1">
    <source>
        <dbReference type="EMBL" id="NUW34542.1"/>
    </source>
</evidence>
<proteinExistence type="predicted"/>
<reference evidence="1 2" key="1">
    <citation type="submission" date="2020-06" db="EMBL/GenBank/DDBJ databases">
        <title>Nonomuraea sp. SMC257, a novel actinomycete isolated from soil.</title>
        <authorList>
            <person name="Chanama M."/>
        </authorList>
    </citation>
    <scope>NUCLEOTIDE SEQUENCE [LARGE SCALE GENOMIC DNA]</scope>
    <source>
        <strain evidence="1 2">SMC257</strain>
    </source>
</reference>
<protein>
    <submittedName>
        <fullName evidence="1">Uncharacterized protein</fullName>
    </submittedName>
</protein>
<sequence>MIRFLIANGCSYTRGAELDDPGREAWPAVLAGQLGIPFVNLACDGGSNRRIVRTTVGNLHRLCAENGVSPAETLVFCMWTGLTRGECRGRRPDPGNRPDLPYETDWHRLGRWRIAEGDTVSQAYFSRLWDQRGAAVDFFTDWILLDSFLRDSGALARYAFAWDVLPRKLGRQAVDVAGGLAQATVYGGDPTDAEQSFYNAIQRNFSVGKLYHPLAAAHVYFAQELAAWTRTGLGVGSPPSTNYFSKG</sequence>
<dbReference type="InterPro" id="IPR045715">
    <property type="entry name" value="DUF6071"/>
</dbReference>
<dbReference type="Pfam" id="PF19547">
    <property type="entry name" value="DUF6071"/>
    <property type="match status" value="1"/>
</dbReference>
<keyword evidence="2" id="KW-1185">Reference proteome</keyword>
<organism evidence="1 2">
    <name type="scientific">Nonomuraea montanisoli</name>
    <dbReference type="NCBI Taxonomy" id="2741721"/>
    <lineage>
        <taxon>Bacteria</taxon>
        <taxon>Bacillati</taxon>
        <taxon>Actinomycetota</taxon>
        <taxon>Actinomycetes</taxon>
        <taxon>Streptosporangiales</taxon>
        <taxon>Streptosporangiaceae</taxon>
        <taxon>Nonomuraea</taxon>
    </lineage>
</organism>
<name>A0A7Y6IA88_9ACTN</name>
<evidence type="ECO:0000313" key="2">
    <source>
        <dbReference type="Proteomes" id="UP000586042"/>
    </source>
</evidence>
<gene>
    <name evidence="1" type="ORF">HTZ77_24330</name>
</gene>